<feature type="binding site" evidence="3">
    <location>
        <position position="106"/>
    </location>
    <ligand>
        <name>Zn(2+)</name>
        <dbReference type="ChEBI" id="CHEBI:29105"/>
        <label>1</label>
    </ligand>
</feature>
<evidence type="ECO:0000313" key="7">
    <source>
        <dbReference type="EMBL" id="VEN37211.1"/>
    </source>
</evidence>
<dbReference type="GO" id="GO:0005634">
    <property type="term" value="C:nucleus"/>
    <property type="evidence" value="ECO:0007669"/>
    <property type="project" value="TreeGrafter"/>
</dbReference>
<sequence>MSLLPLVLDDSFAYRPSRLLDQWFGQALDPQDLLQPFTIPSMLVRCPAGYMRNWRSLASEQDSGSTVSFDKDKFQAHLDVQQFKPEEITVKVTGDNTITIEGKHEEKQDEHGQIYRHFVRRYVLPKNCDISKVESKLSSDGVLTIMAPRTDDKSIEHKSIPIQKTGTPAKAVEKKK</sequence>
<dbReference type="InterPro" id="IPR001436">
    <property type="entry name" value="Alpha-crystallin/sHSP_animal"/>
</dbReference>
<gene>
    <name evidence="7" type="ORF">CALMAC_LOCUS2549</name>
</gene>
<proteinExistence type="inferred from homology"/>
<evidence type="ECO:0000256" key="3">
    <source>
        <dbReference type="PIRSR" id="PIRSR036514-1"/>
    </source>
</evidence>
<dbReference type="InterPro" id="IPR008978">
    <property type="entry name" value="HSP20-like_chaperone"/>
</dbReference>
<keyword evidence="1" id="KW-0346">Stress response</keyword>
<dbReference type="GO" id="GO:0009408">
    <property type="term" value="P:response to heat"/>
    <property type="evidence" value="ECO:0007669"/>
    <property type="project" value="UniProtKB-ARBA"/>
</dbReference>
<evidence type="ECO:0000256" key="4">
    <source>
        <dbReference type="PROSITE-ProRule" id="PRU00285"/>
    </source>
</evidence>
<dbReference type="PIRSF" id="PIRSF036514">
    <property type="entry name" value="Sm_HSP_B1"/>
    <property type="match status" value="1"/>
</dbReference>
<dbReference type="CDD" id="cd06526">
    <property type="entry name" value="metazoan_ACD"/>
    <property type="match status" value="1"/>
</dbReference>
<dbReference type="PANTHER" id="PTHR45640:SF13">
    <property type="entry name" value="HEAT SHOCK PROTEIN 22-RELATED"/>
    <property type="match status" value="1"/>
</dbReference>
<dbReference type="AlphaFoldDB" id="A0A653BNM6"/>
<evidence type="ECO:0000256" key="2">
    <source>
        <dbReference type="PIRNR" id="PIRNR036514"/>
    </source>
</evidence>
<protein>
    <recommendedName>
        <fullName evidence="6">SHSP domain-containing protein</fullName>
    </recommendedName>
</protein>
<dbReference type="GO" id="GO:0005737">
    <property type="term" value="C:cytoplasm"/>
    <property type="evidence" value="ECO:0007669"/>
    <property type="project" value="TreeGrafter"/>
</dbReference>
<feature type="domain" description="SHSP" evidence="6">
    <location>
        <begin position="56"/>
        <end position="165"/>
    </location>
</feature>
<dbReference type="GO" id="GO:0042026">
    <property type="term" value="P:protein refolding"/>
    <property type="evidence" value="ECO:0007669"/>
    <property type="project" value="TreeGrafter"/>
</dbReference>
<keyword evidence="3" id="KW-0862">Zinc</keyword>
<dbReference type="PANTHER" id="PTHR45640">
    <property type="entry name" value="HEAT SHOCK PROTEIN HSP-12.2-RELATED"/>
    <property type="match status" value="1"/>
</dbReference>
<dbReference type="SUPFAM" id="SSF49764">
    <property type="entry name" value="HSP20-like chaperones"/>
    <property type="match status" value="1"/>
</dbReference>
<dbReference type="Pfam" id="PF00011">
    <property type="entry name" value="HSP20"/>
    <property type="match status" value="1"/>
</dbReference>
<comment type="similarity">
    <text evidence="2 4 5">Belongs to the small heat shock protein (HSP20) family.</text>
</comment>
<dbReference type="GO" id="GO:0051082">
    <property type="term" value="F:unfolded protein binding"/>
    <property type="evidence" value="ECO:0007669"/>
    <property type="project" value="TreeGrafter"/>
</dbReference>
<name>A0A653BNM6_CALMS</name>
<feature type="binding site" evidence="3">
    <location>
        <position position="111"/>
    </location>
    <ligand>
        <name>Zn(2+)</name>
        <dbReference type="ChEBI" id="CHEBI:29105"/>
        <label>1</label>
    </ligand>
</feature>
<organism evidence="7 8">
    <name type="scientific">Callosobruchus maculatus</name>
    <name type="common">Southern cowpea weevil</name>
    <name type="synonym">Pulse bruchid</name>
    <dbReference type="NCBI Taxonomy" id="64391"/>
    <lineage>
        <taxon>Eukaryota</taxon>
        <taxon>Metazoa</taxon>
        <taxon>Ecdysozoa</taxon>
        <taxon>Arthropoda</taxon>
        <taxon>Hexapoda</taxon>
        <taxon>Insecta</taxon>
        <taxon>Pterygota</taxon>
        <taxon>Neoptera</taxon>
        <taxon>Endopterygota</taxon>
        <taxon>Coleoptera</taxon>
        <taxon>Polyphaga</taxon>
        <taxon>Cucujiformia</taxon>
        <taxon>Chrysomeloidea</taxon>
        <taxon>Chrysomelidae</taxon>
        <taxon>Bruchinae</taxon>
        <taxon>Bruchini</taxon>
        <taxon>Callosobruchus</taxon>
    </lineage>
</organism>
<feature type="binding site" evidence="3">
    <location>
        <position position="104"/>
    </location>
    <ligand>
        <name>Zn(2+)</name>
        <dbReference type="ChEBI" id="CHEBI:29105"/>
        <label>1</label>
    </ligand>
</feature>
<dbReference type="Gene3D" id="2.60.40.790">
    <property type="match status" value="1"/>
</dbReference>
<evidence type="ECO:0000256" key="1">
    <source>
        <dbReference type="ARBA" id="ARBA00023016"/>
    </source>
</evidence>
<evidence type="ECO:0000259" key="6">
    <source>
        <dbReference type="PROSITE" id="PS01031"/>
    </source>
</evidence>
<dbReference type="PROSITE" id="PS01031">
    <property type="entry name" value="SHSP"/>
    <property type="match status" value="1"/>
</dbReference>
<dbReference type="GO" id="GO:0046872">
    <property type="term" value="F:metal ion binding"/>
    <property type="evidence" value="ECO:0007669"/>
    <property type="project" value="UniProtKB-KW"/>
</dbReference>
<evidence type="ECO:0000256" key="5">
    <source>
        <dbReference type="RuleBase" id="RU003616"/>
    </source>
</evidence>
<keyword evidence="3" id="KW-0479">Metal-binding</keyword>
<dbReference type="InterPro" id="IPR055269">
    <property type="entry name" value="Alpha-crystallin/HSP_16"/>
</dbReference>
<dbReference type="InterPro" id="IPR002068">
    <property type="entry name" value="A-crystallin/Hsp20_dom"/>
</dbReference>
<dbReference type="PRINTS" id="PR00299">
    <property type="entry name" value="ACRYSTALLIN"/>
</dbReference>
<dbReference type="EMBL" id="CAACVG010003127">
    <property type="protein sequence ID" value="VEN37211.1"/>
    <property type="molecule type" value="Genomic_DNA"/>
</dbReference>
<evidence type="ECO:0000313" key="8">
    <source>
        <dbReference type="Proteomes" id="UP000410492"/>
    </source>
</evidence>
<reference evidence="7 8" key="1">
    <citation type="submission" date="2019-01" db="EMBL/GenBank/DDBJ databases">
        <authorList>
            <person name="Sayadi A."/>
        </authorList>
    </citation>
    <scope>NUCLEOTIDE SEQUENCE [LARGE SCALE GENOMIC DNA]</scope>
</reference>
<dbReference type="OrthoDB" id="1431247at2759"/>
<dbReference type="Proteomes" id="UP000410492">
    <property type="component" value="Unassembled WGS sequence"/>
</dbReference>
<keyword evidence="8" id="KW-1185">Reference proteome</keyword>
<accession>A0A653BNM6</accession>